<sequence>MSRTHVLFPYPILCPSWVLFPHPIPVSHSHLLFLSQSSHLPAPCPKVSSISPQPPIPPHIPVSPPPGVKVKGKSTPKEQLKGPEVCTDPVTLANYAVGVNYLKDSPEVALKPDSEYPEWLFQIHLGPPKKLEEMDPDSLEYWRRLRKYNSWQRNKLKKSRKLAGSGRGKQKCCSVGLLLFLTPISSAWGSVCAELSAGGSGHTQHLEPEAAAVGQDGGLELAHQLAGRGGGGPAL</sequence>
<dbReference type="GO" id="GO:0005762">
    <property type="term" value="C:mitochondrial large ribosomal subunit"/>
    <property type="evidence" value="ECO:0007669"/>
    <property type="project" value="TreeGrafter"/>
</dbReference>
<evidence type="ECO:0000256" key="7">
    <source>
        <dbReference type="ARBA" id="ARBA00035179"/>
    </source>
</evidence>
<evidence type="ECO:0000256" key="1">
    <source>
        <dbReference type="ARBA" id="ARBA00004173"/>
    </source>
</evidence>
<protein>
    <recommendedName>
        <fullName evidence="7">Large ribosomal subunit protein mL54</fullName>
    </recommendedName>
</protein>
<dbReference type="AlphaFoldDB" id="A0A8C3LF09"/>
<reference evidence="9" key="2">
    <citation type="submission" date="2025-09" db="UniProtKB">
        <authorList>
            <consortium name="Ensembl"/>
        </authorList>
    </citation>
    <scope>IDENTIFICATION</scope>
</reference>
<keyword evidence="2" id="KW-0809">Transit peptide</keyword>
<comment type="similarity">
    <text evidence="6">Belongs to the mitochondrion-specific ribosomal protein mL54 family.</text>
</comment>
<name>A0A8C3LF09_CHRPC</name>
<keyword evidence="5" id="KW-0687">Ribonucleoprotein</keyword>
<dbReference type="Ensembl" id="ENSCPIT00010011034.1">
    <property type="protein sequence ID" value="ENSCPIP00010009360.1"/>
    <property type="gene ID" value="ENSCPIG00010007256.1"/>
</dbReference>
<evidence type="ECO:0000256" key="5">
    <source>
        <dbReference type="ARBA" id="ARBA00023274"/>
    </source>
</evidence>
<dbReference type="PANTHER" id="PTHR28595">
    <property type="entry name" value="39S RIBOSOMAL PROTEIN L54, MITOCHONDRIAL"/>
    <property type="match status" value="1"/>
</dbReference>
<organism evidence="9 10">
    <name type="scientific">Chrysolophus pictus</name>
    <name type="common">Golden pheasant</name>
    <name type="synonym">Phasianus pictus</name>
    <dbReference type="NCBI Taxonomy" id="9089"/>
    <lineage>
        <taxon>Eukaryota</taxon>
        <taxon>Metazoa</taxon>
        <taxon>Chordata</taxon>
        <taxon>Craniata</taxon>
        <taxon>Vertebrata</taxon>
        <taxon>Euteleostomi</taxon>
        <taxon>Archelosauria</taxon>
        <taxon>Archosauria</taxon>
        <taxon>Dinosauria</taxon>
        <taxon>Saurischia</taxon>
        <taxon>Theropoda</taxon>
        <taxon>Coelurosauria</taxon>
        <taxon>Aves</taxon>
        <taxon>Neognathae</taxon>
        <taxon>Galloanserae</taxon>
        <taxon>Galliformes</taxon>
        <taxon>Phasianidae</taxon>
        <taxon>Phasianinae</taxon>
        <taxon>Chrysolophus</taxon>
    </lineage>
</organism>
<keyword evidence="4" id="KW-0496">Mitochondrion</keyword>
<proteinExistence type="inferred from homology"/>
<keyword evidence="10" id="KW-1185">Reference proteome</keyword>
<reference evidence="9" key="1">
    <citation type="submission" date="2025-08" db="UniProtKB">
        <authorList>
            <consortium name="Ensembl"/>
        </authorList>
    </citation>
    <scope>IDENTIFICATION</scope>
</reference>
<evidence type="ECO:0000256" key="4">
    <source>
        <dbReference type="ARBA" id="ARBA00023128"/>
    </source>
</evidence>
<comment type="subcellular location">
    <subcellularLocation>
        <location evidence="1">Mitochondrion</location>
    </subcellularLocation>
</comment>
<evidence type="ECO:0000256" key="8">
    <source>
        <dbReference type="SAM" id="MobiDB-lite"/>
    </source>
</evidence>
<evidence type="ECO:0000256" key="6">
    <source>
        <dbReference type="ARBA" id="ARBA00033752"/>
    </source>
</evidence>
<dbReference type="Pfam" id="PF08561">
    <property type="entry name" value="Ribosomal_L37"/>
    <property type="match status" value="1"/>
</dbReference>
<evidence type="ECO:0000256" key="3">
    <source>
        <dbReference type="ARBA" id="ARBA00022980"/>
    </source>
</evidence>
<evidence type="ECO:0000256" key="2">
    <source>
        <dbReference type="ARBA" id="ARBA00022946"/>
    </source>
</evidence>
<dbReference type="PANTHER" id="PTHR28595:SF1">
    <property type="entry name" value="LARGE RIBOSOMAL SUBUNIT PROTEIN ML54"/>
    <property type="match status" value="1"/>
</dbReference>
<accession>A0A8C3LF09</accession>
<dbReference type="GO" id="GO:0003735">
    <property type="term" value="F:structural constituent of ribosome"/>
    <property type="evidence" value="ECO:0007669"/>
    <property type="project" value="TreeGrafter"/>
</dbReference>
<keyword evidence="3" id="KW-0689">Ribosomal protein</keyword>
<evidence type="ECO:0000313" key="9">
    <source>
        <dbReference type="Ensembl" id="ENSCPIP00010009360.1"/>
    </source>
</evidence>
<dbReference type="InterPro" id="IPR013870">
    <property type="entry name" value="Ribosomal_mL54"/>
</dbReference>
<dbReference type="Proteomes" id="UP000694543">
    <property type="component" value="Unplaced"/>
</dbReference>
<feature type="region of interest" description="Disordered" evidence="8">
    <location>
        <begin position="61"/>
        <end position="83"/>
    </location>
</feature>
<evidence type="ECO:0000313" key="10">
    <source>
        <dbReference type="Proteomes" id="UP000694543"/>
    </source>
</evidence>